<dbReference type="PRINTS" id="PR00035">
    <property type="entry name" value="HTHGNTR"/>
</dbReference>
<evidence type="ECO:0000256" key="3">
    <source>
        <dbReference type="ARBA" id="ARBA00023163"/>
    </source>
</evidence>
<keyword evidence="1" id="KW-0805">Transcription regulation</keyword>
<dbReference type="EMBL" id="CP028901">
    <property type="protein sequence ID" value="AWB35823.1"/>
    <property type="molecule type" value="Genomic_DNA"/>
</dbReference>
<dbReference type="SMART" id="SM00895">
    <property type="entry name" value="FCD"/>
    <property type="match status" value="1"/>
</dbReference>
<evidence type="ECO:0000259" key="4">
    <source>
        <dbReference type="PROSITE" id="PS50949"/>
    </source>
</evidence>
<dbReference type="SMART" id="SM00345">
    <property type="entry name" value="HTH_GNTR"/>
    <property type="match status" value="1"/>
</dbReference>
<dbReference type="KEGG" id="boz:DBV39_13515"/>
<dbReference type="SUPFAM" id="SSF48008">
    <property type="entry name" value="GntR ligand-binding domain-like"/>
    <property type="match status" value="1"/>
</dbReference>
<accession>A0A2R4XPT4</accession>
<evidence type="ECO:0000256" key="1">
    <source>
        <dbReference type="ARBA" id="ARBA00023015"/>
    </source>
</evidence>
<dbReference type="GO" id="GO:0003700">
    <property type="term" value="F:DNA-binding transcription factor activity"/>
    <property type="evidence" value="ECO:0007669"/>
    <property type="project" value="InterPro"/>
</dbReference>
<feature type="domain" description="HTH gntR-type" evidence="4">
    <location>
        <begin position="13"/>
        <end position="80"/>
    </location>
</feature>
<keyword evidence="3" id="KW-0804">Transcription</keyword>
<dbReference type="AlphaFoldDB" id="A0A2R4XPT4"/>
<keyword evidence="2" id="KW-0238">DNA-binding</keyword>
<dbReference type="PANTHER" id="PTHR43537">
    <property type="entry name" value="TRANSCRIPTIONAL REGULATOR, GNTR FAMILY"/>
    <property type="match status" value="1"/>
</dbReference>
<dbReference type="InterPro" id="IPR008920">
    <property type="entry name" value="TF_FadR/GntR_C"/>
</dbReference>
<name>A0A2R4XPT4_9BURK</name>
<proteinExistence type="predicted"/>
<dbReference type="PANTHER" id="PTHR43537:SF24">
    <property type="entry name" value="GLUCONATE OPERON TRANSCRIPTIONAL REPRESSOR"/>
    <property type="match status" value="1"/>
</dbReference>
<dbReference type="Gene3D" id="1.10.10.10">
    <property type="entry name" value="Winged helix-like DNA-binding domain superfamily/Winged helix DNA-binding domain"/>
    <property type="match status" value="1"/>
</dbReference>
<evidence type="ECO:0000313" key="5">
    <source>
        <dbReference type="EMBL" id="AWB35823.1"/>
    </source>
</evidence>
<dbReference type="Pfam" id="PF00392">
    <property type="entry name" value="GntR"/>
    <property type="match status" value="1"/>
</dbReference>
<gene>
    <name evidence="5" type="ORF">DBV39_13515</name>
</gene>
<dbReference type="InterPro" id="IPR036390">
    <property type="entry name" value="WH_DNA-bd_sf"/>
</dbReference>
<evidence type="ECO:0000313" key="6">
    <source>
        <dbReference type="Proteomes" id="UP000244571"/>
    </source>
</evidence>
<dbReference type="OrthoDB" id="8680857at2"/>
<dbReference type="RefSeq" id="WP_108623279.1">
    <property type="nucleotide sequence ID" value="NZ_CP028901.1"/>
</dbReference>
<reference evidence="5 6" key="1">
    <citation type="submission" date="2018-04" db="EMBL/GenBank/DDBJ databases">
        <title>Bordetella sp. HZ20 isolated from seawater.</title>
        <authorList>
            <person name="Sun C."/>
        </authorList>
    </citation>
    <scope>NUCLEOTIDE SEQUENCE [LARGE SCALE GENOMIC DNA]</scope>
    <source>
        <strain evidence="5 6">HZ20</strain>
    </source>
</reference>
<dbReference type="Pfam" id="PF07729">
    <property type="entry name" value="FCD"/>
    <property type="match status" value="1"/>
</dbReference>
<evidence type="ECO:0000256" key="2">
    <source>
        <dbReference type="ARBA" id="ARBA00023125"/>
    </source>
</evidence>
<protein>
    <submittedName>
        <fullName evidence="5">GntR family transcriptional regulator</fullName>
    </submittedName>
</protein>
<organism evidence="5 6">
    <name type="scientific">Orrella marina</name>
    <dbReference type="NCBI Taxonomy" id="2163011"/>
    <lineage>
        <taxon>Bacteria</taxon>
        <taxon>Pseudomonadati</taxon>
        <taxon>Pseudomonadota</taxon>
        <taxon>Betaproteobacteria</taxon>
        <taxon>Burkholderiales</taxon>
        <taxon>Alcaligenaceae</taxon>
        <taxon>Orrella</taxon>
    </lineage>
</organism>
<dbReference type="InterPro" id="IPR011711">
    <property type="entry name" value="GntR_C"/>
</dbReference>
<sequence>MSENTVIAFEKPATLRERVEEFLRESIMQGNLRAGQKLREAELCEQLQVSRPTLREALRTLEAERLIVIEPHRGPSVARVTRKAALDLYALRGLLEGYAAREFARHADSDLVEQLRNQVAELARQAGLADRAGLLNAKQRFYQILLEGCDNELVAQMLPGLLSRINLLRATSFSKPDRTPQSIEEIQEILRCIDNRDPAGAEAAARRHIWHAQRAALDVLAKEDLVRQNKGETGGT</sequence>
<dbReference type="InterPro" id="IPR000524">
    <property type="entry name" value="Tscrpt_reg_HTH_GntR"/>
</dbReference>
<dbReference type="PROSITE" id="PS50949">
    <property type="entry name" value="HTH_GNTR"/>
    <property type="match status" value="1"/>
</dbReference>
<dbReference type="CDD" id="cd07377">
    <property type="entry name" value="WHTH_GntR"/>
    <property type="match status" value="1"/>
</dbReference>
<dbReference type="InterPro" id="IPR036388">
    <property type="entry name" value="WH-like_DNA-bd_sf"/>
</dbReference>
<dbReference type="Gene3D" id="1.20.120.530">
    <property type="entry name" value="GntR ligand-binding domain-like"/>
    <property type="match status" value="1"/>
</dbReference>
<dbReference type="SUPFAM" id="SSF46785">
    <property type="entry name" value="Winged helix' DNA-binding domain"/>
    <property type="match status" value="1"/>
</dbReference>
<dbReference type="GO" id="GO:0003677">
    <property type="term" value="F:DNA binding"/>
    <property type="evidence" value="ECO:0007669"/>
    <property type="project" value="UniProtKB-KW"/>
</dbReference>
<keyword evidence="6" id="KW-1185">Reference proteome</keyword>
<dbReference type="Proteomes" id="UP000244571">
    <property type="component" value="Chromosome"/>
</dbReference>